<dbReference type="RefSeq" id="WP_209665846.1">
    <property type="nucleotide sequence ID" value="NZ_JAGGMS010000001.1"/>
</dbReference>
<dbReference type="SUPFAM" id="SSF56112">
    <property type="entry name" value="Protein kinase-like (PK-like)"/>
    <property type="match status" value="1"/>
</dbReference>
<dbReference type="InterPro" id="IPR000719">
    <property type="entry name" value="Prot_kinase_dom"/>
</dbReference>
<keyword evidence="9" id="KW-0472">Membrane</keyword>
<keyword evidence="2 11" id="KW-0723">Serine/threonine-protein kinase</keyword>
<keyword evidence="6 7" id="KW-0067">ATP-binding</keyword>
<organism evidence="11 12">
    <name type="scientific">Amycolatopsis magusensis</name>
    <dbReference type="NCBI Taxonomy" id="882444"/>
    <lineage>
        <taxon>Bacteria</taxon>
        <taxon>Bacillati</taxon>
        <taxon>Actinomycetota</taxon>
        <taxon>Actinomycetes</taxon>
        <taxon>Pseudonocardiales</taxon>
        <taxon>Pseudonocardiaceae</taxon>
        <taxon>Amycolatopsis</taxon>
    </lineage>
</organism>
<dbReference type="InterPro" id="IPR017441">
    <property type="entry name" value="Protein_kinase_ATP_BS"/>
</dbReference>
<proteinExistence type="predicted"/>
<dbReference type="Proteomes" id="UP000741013">
    <property type="component" value="Unassembled WGS sequence"/>
</dbReference>
<keyword evidence="3" id="KW-0808">Transferase</keyword>
<feature type="transmembrane region" description="Helical" evidence="9">
    <location>
        <begin position="288"/>
        <end position="308"/>
    </location>
</feature>
<accession>A0ABS4PSZ7</accession>
<evidence type="ECO:0000313" key="11">
    <source>
        <dbReference type="EMBL" id="MBP2182557.1"/>
    </source>
</evidence>
<dbReference type="SUPFAM" id="SSF53850">
    <property type="entry name" value="Periplasmic binding protein-like II"/>
    <property type="match status" value="1"/>
</dbReference>
<dbReference type="CDD" id="cd14014">
    <property type="entry name" value="STKc_PknB_like"/>
    <property type="match status" value="1"/>
</dbReference>
<dbReference type="Gene3D" id="3.40.190.10">
    <property type="entry name" value="Periplasmic binding protein-like II"/>
    <property type="match status" value="2"/>
</dbReference>
<feature type="binding site" evidence="7">
    <location>
        <position position="40"/>
    </location>
    <ligand>
        <name>ATP</name>
        <dbReference type="ChEBI" id="CHEBI:30616"/>
    </ligand>
</feature>
<dbReference type="PROSITE" id="PS00107">
    <property type="entry name" value="PROTEIN_KINASE_ATP"/>
    <property type="match status" value="1"/>
</dbReference>
<dbReference type="InterPro" id="IPR008271">
    <property type="entry name" value="Ser/Thr_kinase_AS"/>
</dbReference>
<gene>
    <name evidence="11" type="ORF">JOM49_004083</name>
</gene>
<feature type="domain" description="Protein kinase" evidence="10">
    <location>
        <begin position="11"/>
        <end position="274"/>
    </location>
</feature>
<reference evidence="11 12" key="1">
    <citation type="submission" date="2021-03" db="EMBL/GenBank/DDBJ databases">
        <title>Sequencing the genomes of 1000 actinobacteria strains.</title>
        <authorList>
            <person name="Klenk H.-P."/>
        </authorList>
    </citation>
    <scope>NUCLEOTIDE SEQUENCE [LARGE SCALE GENOMIC DNA]</scope>
    <source>
        <strain evidence="11 12">DSM 45510</strain>
    </source>
</reference>
<evidence type="ECO:0000256" key="5">
    <source>
        <dbReference type="ARBA" id="ARBA00022777"/>
    </source>
</evidence>
<evidence type="ECO:0000256" key="7">
    <source>
        <dbReference type="PROSITE-ProRule" id="PRU10141"/>
    </source>
</evidence>
<feature type="region of interest" description="Disordered" evidence="8">
    <location>
        <begin position="572"/>
        <end position="593"/>
    </location>
</feature>
<keyword evidence="4 7" id="KW-0547">Nucleotide-binding</keyword>
<dbReference type="Gene3D" id="3.30.200.20">
    <property type="entry name" value="Phosphorylase Kinase, domain 1"/>
    <property type="match status" value="1"/>
</dbReference>
<dbReference type="SMART" id="SM00220">
    <property type="entry name" value="S_TKc"/>
    <property type="match status" value="1"/>
</dbReference>
<dbReference type="EC" id="2.7.11.1" evidence="1"/>
<dbReference type="PROSITE" id="PS50011">
    <property type="entry name" value="PROTEIN_KINASE_DOM"/>
    <property type="match status" value="1"/>
</dbReference>
<dbReference type="InterPro" id="IPR011009">
    <property type="entry name" value="Kinase-like_dom_sf"/>
</dbReference>
<evidence type="ECO:0000313" key="12">
    <source>
        <dbReference type="Proteomes" id="UP000741013"/>
    </source>
</evidence>
<dbReference type="PANTHER" id="PTHR43289:SF6">
    <property type="entry name" value="SERINE_THREONINE-PROTEIN KINASE NEKL-3"/>
    <property type="match status" value="1"/>
</dbReference>
<feature type="compositionally biased region" description="Low complexity" evidence="8">
    <location>
        <begin position="320"/>
        <end position="341"/>
    </location>
</feature>
<keyword evidence="9" id="KW-1133">Transmembrane helix</keyword>
<dbReference type="PROSITE" id="PS00108">
    <property type="entry name" value="PROTEIN_KINASE_ST"/>
    <property type="match status" value="1"/>
</dbReference>
<keyword evidence="12" id="KW-1185">Reference proteome</keyword>
<dbReference type="GO" id="GO:0004674">
    <property type="term" value="F:protein serine/threonine kinase activity"/>
    <property type="evidence" value="ECO:0007669"/>
    <property type="project" value="UniProtKB-KW"/>
</dbReference>
<evidence type="ECO:0000256" key="2">
    <source>
        <dbReference type="ARBA" id="ARBA00022527"/>
    </source>
</evidence>
<sequence length="593" mass="62658">MSDEQLVAGRYRLGHALGEGGMGVVWRARDELLDREVALKELRHTTPFDPAAPDPAYQRMLREAMTAAQLRHPGIITVHDVVIDRDRPWIVMELVEGPSVAQLVAERGPLPQWQAAAIGRQVAVALAAAHARGIVHRDVKPANILLDGDRAVLTDFGIAAMSGATALTGTGQLIGSPQFMAPERINGQVAGPPSDLWSLGITLYFAVSGRSPFDGEDIQSAFAAVLTREPVPLPHVPALWPVIAALLRKNPADRPVGAQAIALLSAPPPAHPAETVAIPRAPRRAGRLAVVLGVVVLLLVTGGLVIWWQQRGEQSQAQTPSASESAPVSSPSVSPAQVAEVDGSPTVDRIQARGTVLIGVKNDQPGLGLQSPVDGTYAGFDIEIARILASGLGLDESRISYQNITASVREQALNDGTVDLYVGTYAITDSRKQQVGFAGPYLTGGQSLLVRRGEAAITGKDTLRGKKVCSVTGSSPLRRVEELGLTEPENVVGVSSYAECVDRLTAGQVDAVTTDDAILKGFAAADPPALKVVGEPFDTVSYGVGLALADKPLRDKVNDLLQAALDDGRWQGAYDRTLGPSGSPATRPVLERY</sequence>
<dbReference type="CDD" id="cd13690">
    <property type="entry name" value="PBP2_GluB"/>
    <property type="match status" value="1"/>
</dbReference>
<name>A0ABS4PSZ7_9PSEU</name>
<dbReference type="Pfam" id="PF00069">
    <property type="entry name" value="Pkinase"/>
    <property type="match status" value="1"/>
</dbReference>
<dbReference type="EMBL" id="JAGGMS010000001">
    <property type="protein sequence ID" value="MBP2182557.1"/>
    <property type="molecule type" value="Genomic_DNA"/>
</dbReference>
<dbReference type="PANTHER" id="PTHR43289">
    <property type="entry name" value="MITOGEN-ACTIVATED PROTEIN KINASE KINASE KINASE 20-RELATED"/>
    <property type="match status" value="1"/>
</dbReference>
<feature type="region of interest" description="Disordered" evidence="8">
    <location>
        <begin position="317"/>
        <end position="345"/>
    </location>
</feature>
<dbReference type="InterPro" id="IPR001638">
    <property type="entry name" value="Solute-binding_3/MltF_N"/>
</dbReference>
<evidence type="ECO:0000256" key="3">
    <source>
        <dbReference type="ARBA" id="ARBA00022679"/>
    </source>
</evidence>
<keyword evidence="9" id="KW-0812">Transmembrane</keyword>
<evidence type="ECO:0000256" key="4">
    <source>
        <dbReference type="ARBA" id="ARBA00022741"/>
    </source>
</evidence>
<comment type="caution">
    <text evidence="11">The sequence shown here is derived from an EMBL/GenBank/DDBJ whole genome shotgun (WGS) entry which is preliminary data.</text>
</comment>
<evidence type="ECO:0000256" key="8">
    <source>
        <dbReference type="SAM" id="MobiDB-lite"/>
    </source>
</evidence>
<keyword evidence="5 11" id="KW-0418">Kinase</keyword>
<evidence type="ECO:0000256" key="1">
    <source>
        <dbReference type="ARBA" id="ARBA00012513"/>
    </source>
</evidence>
<evidence type="ECO:0000256" key="6">
    <source>
        <dbReference type="ARBA" id="ARBA00022840"/>
    </source>
</evidence>
<dbReference type="Gene3D" id="1.10.510.10">
    <property type="entry name" value="Transferase(Phosphotransferase) domain 1"/>
    <property type="match status" value="1"/>
</dbReference>
<dbReference type="Pfam" id="PF00497">
    <property type="entry name" value="SBP_bac_3"/>
    <property type="match status" value="1"/>
</dbReference>
<dbReference type="SMART" id="SM00062">
    <property type="entry name" value="PBPb"/>
    <property type="match status" value="1"/>
</dbReference>
<evidence type="ECO:0000256" key="9">
    <source>
        <dbReference type="SAM" id="Phobius"/>
    </source>
</evidence>
<protein>
    <recommendedName>
        <fullName evidence="1">non-specific serine/threonine protein kinase</fullName>
        <ecNumber evidence="1">2.7.11.1</ecNumber>
    </recommendedName>
</protein>
<evidence type="ECO:0000259" key="10">
    <source>
        <dbReference type="PROSITE" id="PS50011"/>
    </source>
</evidence>